<dbReference type="InterPro" id="IPR002504">
    <property type="entry name" value="NADK"/>
</dbReference>
<sequence length="283" mass="31583">MFTIAVFPNMTKTNIRTVFERVRSFFADKEVRILLPAKEADLLGYGGMGVENIGQYPMDMALSIGGDGTLLNVCRRIYDRSIPVCGINLGTIGFLVDIELTEIESKLQKILRKEYRIEKRSMLSGYVVHRGRKKYKGNAINDIVVTKGGMARMLRFGLDINNTRVADYKADGLIVSTATGSTAYSLSAGGPIVNPQVKALVLTPICPHTFNIRPMVISEEDAVHIHIEAGHPDIFVTFDGQKSYQIADEDEVIVQKGKEPARIVKFGDKDYYQTMKEKLWGNE</sequence>
<comment type="cofactor">
    <cofactor evidence="6">
        <name>a divalent metal cation</name>
        <dbReference type="ChEBI" id="CHEBI:60240"/>
    </cofactor>
</comment>
<comment type="catalytic activity">
    <reaction evidence="5 6">
        <text>NAD(+) + ATP = ADP + NADP(+) + H(+)</text>
        <dbReference type="Rhea" id="RHEA:18629"/>
        <dbReference type="ChEBI" id="CHEBI:15378"/>
        <dbReference type="ChEBI" id="CHEBI:30616"/>
        <dbReference type="ChEBI" id="CHEBI:57540"/>
        <dbReference type="ChEBI" id="CHEBI:58349"/>
        <dbReference type="ChEBI" id="CHEBI:456216"/>
        <dbReference type="EC" id="2.7.1.23"/>
    </reaction>
</comment>
<feature type="active site" description="Proton acceptor" evidence="6">
    <location>
        <position position="67"/>
    </location>
</feature>
<keyword evidence="6" id="KW-0067">ATP-binding</keyword>
<keyword evidence="3 6" id="KW-0521">NADP</keyword>
<dbReference type="HAMAP" id="MF_00361">
    <property type="entry name" value="NAD_kinase"/>
    <property type="match status" value="1"/>
</dbReference>
<dbReference type="Proteomes" id="UP001559623">
    <property type="component" value="Unassembled WGS sequence"/>
</dbReference>
<keyword evidence="1 6" id="KW-0808">Transferase</keyword>
<keyword evidence="6" id="KW-0547">Nucleotide-binding</keyword>
<evidence type="ECO:0000256" key="3">
    <source>
        <dbReference type="ARBA" id="ARBA00022857"/>
    </source>
</evidence>
<feature type="binding site" evidence="6">
    <location>
        <position position="241"/>
    </location>
    <ligand>
        <name>NAD(+)</name>
        <dbReference type="ChEBI" id="CHEBI:57540"/>
    </ligand>
</feature>
<evidence type="ECO:0000256" key="5">
    <source>
        <dbReference type="ARBA" id="ARBA00047925"/>
    </source>
</evidence>
<evidence type="ECO:0000313" key="7">
    <source>
        <dbReference type="EMBL" id="MEX5284397.1"/>
    </source>
</evidence>
<reference evidence="7 8" key="1">
    <citation type="submission" date="2023-04" db="EMBL/GenBank/DDBJ databases">
        <title>Genome Sequence of Selenomonas sputigena ATCC 33150.</title>
        <authorList>
            <person name="Miller D.P."/>
            <person name="Anvari S."/>
            <person name="Polson S.W."/>
            <person name="Macdonald M."/>
            <person name="Mcdowell J.V."/>
        </authorList>
    </citation>
    <scope>NUCLEOTIDE SEQUENCE [LARGE SCALE GENOMIC DNA]</scope>
    <source>
        <strain evidence="7 8">ATCC 33150</strain>
    </source>
</reference>
<comment type="similarity">
    <text evidence="6">Belongs to the NAD kinase family.</text>
</comment>
<evidence type="ECO:0000313" key="8">
    <source>
        <dbReference type="Proteomes" id="UP001559623"/>
    </source>
</evidence>
<keyword evidence="6" id="KW-0963">Cytoplasm</keyword>
<comment type="function">
    <text evidence="6">Involved in the regulation of the intracellular balance of NAD and NADP, and is a key enzyme in the biosynthesis of NADP. Catalyzes specifically the phosphorylation on 2'-hydroxyl of the adenosine moiety of NAD to yield NADP.</text>
</comment>
<comment type="caution">
    <text evidence="6">Lacks conserved residue(s) required for the propagation of feature annotation.</text>
</comment>
<feature type="binding site" evidence="6">
    <location>
        <position position="152"/>
    </location>
    <ligand>
        <name>NAD(+)</name>
        <dbReference type="ChEBI" id="CHEBI:57540"/>
    </ligand>
</feature>
<gene>
    <name evidence="6" type="primary">nadK</name>
    <name evidence="7" type="ORF">QCO44_01890</name>
</gene>
<keyword evidence="8" id="KW-1185">Reference proteome</keyword>
<feature type="binding site" evidence="6">
    <location>
        <position position="169"/>
    </location>
    <ligand>
        <name>NAD(+)</name>
        <dbReference type="ChEBI" id="CHEBI:57540"/>
    </ligand>
</feature>
<evidence type="ECO:0000256" key="1">
    <source>
        <dbReference type="ARBA" id="ARBA00022679"/>
    </source>
</evidence>
<dbReference type="Pfam" id="PF20143">
    <property type="entry name" value="NAD_kinase_C"/>
    <property type="match status" value="1"/>
</dbReference>
<evidence type="ECO:0000256" key="6">
    <source>
        <dbReference type="HAMAP-Rule" id="MF_00361"/>
    </source>
</evidence>
<proteinExistence type="inferred from homology"/>
<name>A0ABV3X450_9FIRM</name>
<dbReference type="PANTHER" id="PTHR20275">
    <property type="entry name" value="NAD KINASE"/>
    <property type="match status" value="1"/>
</dbReference>
<dbReference type="InterPro" id="IPR017438">
    <property type="entry name" value="ATP-NAD_kinase_N"/>
</dbReference>
<feature type="binding site" evidence="6">
    <location>
        <begin position="141"/>
        <end position="142"/>
    </location>
    <ligand>
        <name>NAD(+)</name>
        <dbReference type="ChEBI" id="CHEBI:57540"/>
    </ligand>
</feature>
<accession>A0ABV3X450</accession>
<organism evidence="7 8">
    <name type="scientific">Selenomonas sputigena</name>
    <dbReference type="NCBI Taxonomy" id="69823"/>
    <lineage>
        <taxon>Bacteria</taxon>
        <taxon>Bacillati</taxon>
        <taxon>Bacillota</taxon>
        <taxon>Negativicutes</taxon>
        <taxon>Selenomonadales</taxon>
        <taxon>Selenomonadaceae</taxon>
        <taxon>Selenomonas</taxon>
    </lineage>
</organism>
<dbReference type="SUPFAM" id="SSF111331">
    <property type="entry name" value="NAD kinase/diacylglycerol kinase-like"/>
    <property type="match status" value="1"/>
</dbReference>
<feature type="binding site" evidence="6">
    <location>
        <begin position="67"/>
        <end position="68"/>
    </location>
    <ligand>
        <name>NAD(+)</name>
        <dbReference type="ChEBI" id="CHEBI:57540"/>
    </ligand>
</feature>
<dbReference type="EC" id="2.7.1.23" evidence="6"/>
<dbReference type="Gene3D" id="2.60.200.30">
    <property type="entry name" value="Probable inorganic polyphosphate/atp-NAD kinase, domain 2"/>
    <property type="match status" value="1"/>
</dbReference>
<evidence type="ECO:0000256" key="2">
    <source>
        <dbReference type="ARBA" id="ARBA00022777"/>
    </source>
</evidence>
<dbReference type="PANTHER" id="PTHR20275:SF0">
    <property type="entry name" value="NAD KINASE"/>
    <property type="match status" value="1"/>
</dbReference>
<keyword evidence="2 6" id="KW-0418">Kinase</keyword>
<keyword evidence="4 6" id="KW-0520">NAD</keyword>
<feature type="binding site" evidence="6">
    <location>
        <position position="171"/>
    </location>
    <ligand>
        <name>NAD(+)</name>
        <dbReference type="ChEBI" id="CHEBI:57540"/>
    </ligand>
</feature>
<feature type="binding site" evidence="6">
    <location>
        <begin position="182"/>
        <end position="187"/>
    </location>
    <ligand>
        <name>NAD(+)</name>
        <dbReference type="ChEBI" id="CHEBI:57540"/>
    </ligand>
</feature>
<protein>
    <recommendedName>
        <fullName evidence="6">NAD kinase</fullName>
        <ecNumber evidence="6">2.7.1.23</ecNumber>
    </recommendedName>
    <alternativeName>
        <fullName evidence="6">ATP-dependent NAD kinase</fullName>
    </alternativeName>
</protein>
<dbReference type="InterPro" id="IPR016064">
    <property type="entry name" value="NAD/diacylglycerol_kinase_sf"/>
</dbReference>
<dbReference type="Pfam" id="PF01513">
    <property type="entry name" value="NAD_kinase"/>
    <property type="match status" value="1"/>
</dbReference>
<dbReference type="Gene3D" id="3.40.50.10330">
    <property type="entry name" value="Probable inorganic polyphosphate/atp-NAD kinase, domain 1"/>
    <property type="match status" value="1"/>
</dbReference>
<dbReference type="GO" id="GO:0016301">
    <property type="term" value="F:kinase activity"/>
    <property type="evidence" value="ECO:0007669"/>
    <property type="project" value="UniProtKB-KW"/>
</dbReference>
<comment type="subcellular location">
    <subcellularLocation>
        <location evidence="6">Cytoplasm</location>
    </subcellularLocation>
</comment>
<dbReference type="RefSeq" id="WP_368846111.1">
    <property type="nucleotide sequence ID" value="NZ_CP194411.1"/>
</dbReference>
<dbReference type="InterPro" id="IPR017437">
    <property type="entry name" value="ATP-NAD_kinase_PpnK-typ_C"/>
</dbReference>
<evidence type="ECO:0000256" key="4">
    <source>
        <dbReference type="ARBA" id="ARBA00023027"/>
    </source>
</evidence>
<comment type="caution">
    <text evidence="7">The sequence shown here is derived from an EMBL/GenBank/DDBJ whole genome shotgun (WGS) entry which is preliminary data.</text>
</comment>
<dbReference type="EMBL" id="JARVLH010000001">
    <property type="protein sequence ID" value="MEX5284397.1"/>
    <property type="molecule type" value="Genomic_DNA"/>
</dbReference>